<dbReference type="Gene3D" id="3.40.50.150">
    <property type="entry name" value="Vaccinia Virus protein VP39"/>
    <property type="match status" value="1"/>
</dbReference>
<comment type="caution">
    <text evidence="3">The sequence shown here is derived from an EMBL/GenBank/DDBJ whole genome shotgun (WGS) entry which is preliminary data.</text>
</comment>
<evidence type="ECO:0000259" key="1">
    <source>
        <dbReference type="Pfam" id="PF02384"/>
    </source>
</evidence>
<dbReference type="Pfam" id="PF02384">
    <property type="entry name" value="N6_Mtase"/>
    <property type="match status" value="1"/>
</dbReference>
<dbReference type="GO" id="GO:0032259">
    <property type="term" value="P:methylation"/>
    <property type="evidence" value="ECO:0007669"/>
    <property type="project" value="UniProtKB-KW"/>
</dbReference>
<dbReference type="Pfam" id="PF13588">
    <property type="entry name" value="HSDR_N_2"/>
    <property type="match status" value="1"/>
</dbReference>
<organism evidence="3 4">
    <name type="scientific">Candidatus Shapirobacteria bacterium CG_4_10_14_3_um_filter_35_13</name>
    <dbReference type="NCBI Taxonomy" id="1974873"/>
    <lineage>
        <taxon>Bacteria</taxon>
        <taxon>Candidatus Shapironibacteriota</taxon>
    </lineage>
</organism>
<dbReference type="InterPro" id="IPR003356">
    <property type="entry name" value="DNA_methylase_A-5"/>
</dbReference>
<dbReference type="PANTHER" id="PTHR42998:SF1">
    <property type="entry name" value="TYPE I RESTRICTION ENZYME HINDI METHYLASE SUBUNIT"/>
    <property type="match status" value="1"/>
</dbReference>
<protein>
    <submittedName>
        <fullName evidence="3">SAM-dependent methyltransferase</fullName>
    </submittedName>
</protein>
<dbReference type="AlphaFoldDB" id="A0A2M7LIN4"/>
<dbReference type="InterPro" id="IPR029063">
    <property type="entry name" value="SAM-dependent_MTases_sf"/>
</dbReference>
<evidence type="ECO:0000259" key="2">
    <source>
        <dbReference type="Pfam" id="PF13588"/>
    </source>
</evidence>
<evidence type="ECO:0000313" key="3">
    <source>
        <dbReference type="EMBL" id="PIX67914.1"/>
    </source>
</evidence>
<dbReference type="Proteomes" id="UP000229531">
    <property type="component" value="Unassembled WGS sequence"/>
</dbReference>
<dbReference type="PRINTS" id="PR00507">
    <property type="entry name" value="N12N6MTFRASE"/>
</dbReference>
<dbReference type="GO" id="GO:0008170">
    <property type="term" value="F:N-methyltransferase activity"/>
    <property type="evidence" value="ECO:0007669"/>
    <property type="project" value="InterPro"/>
</dbReference>
<dbReference type="SUPFAM" id="SSF53335">
    <property type="entry name" value="S-adenosyl-L-methionine-dependent methyltransferases"/>
    <property type="match status" value="1"/>
</dbReference>
<gene>
    <name evidence="3" type="ORF">COZ41_02460</name>
</gene>
<keyword evidence="3" id="KW-0489">Methyltransferase</keyword>
<name>A0A2M7LIN4_9BACT</name>
<sequence>MPTLKPNKTELIIGKIFRDQSLTYGLYEFEDIDLESTLNITETDQGRFSIKDLRTGQSRFVFDETTGSGKPEEIVRQLWLHKLNKQYGYPLDRIDTEKSIHFGREVHKKAVDIVVYKEDKVTPFIVIEVKSPTQDKGIDQLKSYLNAEGCEIGVWSNGVAKVILYRNYPNNFDDTLSEIPSAKQTIDDIFSEKKTLGNLDPKFELKRAIEIMEELVLANAGVDVFTEVFKLVYAKLFDEMEAEKRTDQEVQFRKYRDPQKTYSSINSLFKNAITKWPGIFFETDNIRLSPEHLSVVVGEMERARLFGADLSIVDEAFEYLIPEVAKGKKGQYFTPRHVIAMMVQMLDPRPTEYILDPAAGSGGFLIGAMNYVQNKYFKNSKPDKKDYAQKYLYGIDFADETAKVSRALMLIAGDGRSHLFKLNSLDPREWQGEQEEKMQARVELRKRLAKLDDYNNNEENQKNFKQFAFDLLLTNPPFAGELKEPGLLRQYEFGKKNGKLVNKIERHILFIERALELVRPGGRLGIVLPQGVFNNTNMQYVREWLFDKARILAVVGLHVNTFKPHTGTKTSVLFLQKWGGEAGDPLPDYPIFMAVSQRSGKDNSGQYVYKKDSVGKYIYDPHHHRVLDHDLDEIVSRYLKFITNISN</sequence>
<dbReference type="EMBL" id="PFJG01000051">
    <property type="protein sequence ID" value="PIX67914.1"/>
    <property type="molecule type" value="Genomic_DNA"/>
</dbReference>
<dbReference type="InterPro" id="IPR029464">
    <property type="entry name" value="HSDR_N"/>
</dbReference>
<keyword evidence="3" id="KW-0808">Transferase</keyword>
<accession>A0A2M7LIN4</accession>
<feature type="domain" description="Type I restriction enzyme R protein N-terminal" evidence="2">
    <location>
        <begin position="71"/>
        <end position="180"/>
    </location>
</feature>
<proteinExistence type="predicted"/>
<dbReference type="InterPro" id="IPR052916">
    <property type="entry name" value="Type-I_RE_MTase_Subunit"/>
</dbReference>
<feature type="domain" description="DNA methylase adenine-specific" evidence="1">
    <location>
        <begin position="312"/>
        <end position="577"/>
    </location>
</feature>
<dbReference type="GO" id="GO:0003677">
    <property type="term" value="F:DNA binding"/>
    <property type="evidence" value="ECO:0007669"/>
    <property type="project" value="InterPro"/>
</dbReference>
<dbReference type="PANTHER" id="PTHR42998">
    <property type="entry name" value="TYPE I RESTRICTION ENZYME HINDVIIP M PROTEIN-RELATED"/>
    <property type="match status" value="1"/>
</dbReference>
<evidence type="ECO:0000313" key="4">
    <source>
        <dbReference type="Proteomes" id="UP000229531"/>
    </source>
</evidence>
<reference evidence="4" key="1">
    <citation type="submission" date="2017-09" db="EMBL/GenBank/DDBJ databases">
        <title>Depth-based differentiation of microbial function through sediment-hosted aquifers and enrichment of novel symbionts in the deep terrestrial subsurface.</title>
        <authorList>
            <person name="Probst A.J."/>
            <person name="Ladd B."/>
            <person name="Jarett J.K."/>
            <person name="Geller-Mcgrath D.E."/>
            <person name="Sieber C.M.K."/>
            <person name="Emerson J.B."/>
            <person name="Anantharaman K."/>
            <person name="Thomas B.C."/>
            <person name="Malmstrom R."/>
            <person name="Stieglmeier M."/>
            <person name="Klingl A."/>
            <person name="Woyke T."/>
            <person name="Ryan C.M."/>
            <person name="Banfield J.F."/>
        </authorList>
    </citation>
    <scope>NUCLEOTIDE SEQUENCE [LARGE SCALE GENOMIC DNA]</scope>
</reference>